<comment type="caution">
    <text evidence="1">The sequence shown here is derived from an EMBL/GenBank/DDBJ whole genome shotgun (WGS) entry which is preliminary data.</text>
</comment>
<dbReference type="CDD" id="cd09272">
    <property type="entry name" value="RNase_HI_RT_Ty1"/>
    <property type="match status" value="1"/>
</dbReference>
<dbReference type="OrthoDB" id="3344688at2759"/>
<evidence type="ECO:0000313" key="2">
    <source>
        <dbReference type="Proteomes" id="UP000765509"/>
    </source>
</evidence>
<dbReference type="AlphaFoldDB" id="A0A9Q3FH07"/>
<proteinExistence type="predicted"/>
<evidence type="ECO:0008006" key="3">
    <source>
        <dbReference type="Google" id="ProtNLM"/>
    </source>
</evidence>
<evidence type="ECO:0000313" key="1">
    <source>
        <dbReference type="EMBL" id="MBW0537125.1"/>
    </source>
</evidence>
<accession>A0A9Q3FH07</accession>
<sequence length="102" mass="11700">MIGQKCPILLSDNKLAIQIANTSSSRKKSRHIQREFHIINELVVNGKVTIDWIATSEQMADIFTKAQGRISTQQFREFMEGLWGGVKKKVEDYDDNNKLHNP</sequence>
<dbReference type="Proteomes" id="UP000765509">
    <property type="component" value="Unassembled WGS sequence"/>
</dbReference>
<name>A0A9Q3FH07_9BASI</name>
<reference evidence="1" key="1">
    <citation type="submission" date="2021-03" db="EMBL/GenBank/DDBJ databases">
        <title>Draft genome sequence of rust myrtle Austropuccinia psidii MF-1, a brazilian biotype.</title>
        <authorList>
            <person name="Quecine M.C."/>
            <person name="Pachon D.M.R."/>
            <person name="Bonatelli M.L."/>
            <person name="Correr F.H."/>
            <person name="Franceschini L.M."/>
            <person name="Leite T.F."/>
            <person name="Margarido G.R.A."/>
            <person name="Almeida C.A."/>
            <person name="Ferrarezi J.A."/>
            <person name="Labate C.A."/>
        </authorList>
    </citation>
    <scope>NUCLEOTIDE SEQUENCE</scope>
    <source>
        <strain evidence="1">MF-1</strain>
    </source>
</reference>
<organism evidence="1 2">
    <name type="scientific">Austropuccinia psidii MF-1</name>
    <dbReference type="NCBI Taxonomy" id="1389203"/>
    <lineage>
        <taxon>Eukaryota</taxon>
        <taxon>Fungi</taxon>
        <taxon>Dikarya</taxon>
        <taxon>Basidiomycota</taxon>
        <taxon>Pucciniomycotina</taxon>
        <taxon>Pucciniomycetes</taxon>
        <taxon>Pucciniales</taxon>
        <taxon>Sphaerophragmiaceae</taxon>
        <taxon>Austropuccinia</taxon>
    </lineage>
</organism>
<gene>
    <name evidence="1" type="ORF">O181_076840</name>
</gene>
<protein>
    <recommendedName>
        <fullName evidence="3">Copia protein</fullName>
    </recommendedName>
</protein>
<keyword evidence="2" id="KW-1185">Reference proteome</keyword>
<dbReference type="EMBL" id="AVOT02041768">
    <property type="protein sequence ID" value="MBW0537125.1"/>
    <property type="molecule type" value="Genomic_DNA"/>
</dbReference>